<dbReference type="InParanoid" id="A0A078A4H1"/>
<keyword evidence="3" id="KW-0472">Membrane</keyword>
<keyword evidence="1" id="KW-0175">Coiled coil</keyword>
<feature type="transmembrane region" description="Helical" evidence="3">
    <location>
        <begin position="878"/>
        <end position="899"/>
    </location>
</feature>
<feature type="region of interest" description="Disordered" evidence="2">
    <location>
        <begin position="1014"/>
        <end position="1035"/>
    </location>
</feature>
<keyword evidence="5" id="KW-1185">Reference proteome</keyword>
<keyword evidence="3" id="KW-1133">Transmembrane helix</keyword>
<accession>A0A078A4H1</accession>
<dbReference type="Proteomes" id="UP000039865">
    <property type="component" value="Unassembled WGS sequence"/>
</dbReference>
<organism evidence="4 5">
    <name type="scientific">Stylonychia lemnae</name>
    <name type="common">Ciliate</name>
    <dbReference type="NCBI Taxonomy" id="5949"/>
    <lineage>
        <taxon>Eukaryota</taxon>
        <taxon>Sar</taxon>
        <taxon>Alveolata</taxon>
        <taxon>Ciliophora</taxon>
        <taxon>Intramacronucleata</taxon>
        <taxon>Spirotrichea</taxon>
        <taxon>Stichotrichia</taxon>
        <taxon>Sporadotrichida</taxon>
        <taxon>Oxytrichidae</taxon>
        <taxon>Stylonychinae</taxon>
        <taxon>Stylonychia</taxon>
    </lineage>
</organism>
<evidence type="ECO:0000256" key="3">
    <source>
        <dbReference type="SAM" id="Phobius"/>
    </source>
</evidence>
<reference evidence="4 5" key="1">
    <citation type="submission" date="2014-06" db="EMBL/GenBank/DDBJ databases">
        <authorList>
            <person name="Swart Estienne"/>
        </authorList>
    </citation>
    <scope>NUCLEOTIDE SEQUENCE [LARGE SCALE GENOMIC DNA]</scope>
    <source>
        <strain evidence="4 5">130c</strain>
    </source>
</reference>
<dbReference type="AlphaFoldDB" id="A0A078A4H1"/>
<feature type="transmembrane region" description="Helical" evidence="3">
    <location>
        <begin position="845"/>
        <end position="866"/>
    </location>
</feature>
<dbReference type="EMBL" id="CCKQ01005879">
    <property type="protein sequence ID" value="CDW77153.1"/>
    <property type="molecule type" value="Genomic_DNA"/>
</dbReference>
<keyword evidence="3" id="KW-0812">Transmembrane</keyword>
<gene>
    <name evidence="4" type="primary">Contig13821.g14742</name>
    <name evidence="4" type="ORF">STYLEM_6123</name>
</gene>
<evidence type="ECO:0000256" key="2">
    <source>
        <dbReference type="SAM" id="MobiDB-lite"/>
    </source>
</evidence>
<evidence type="ECO:0000256" key="1">
    <source>
        <dbReference type="SAM" id="Coils"/>
    </source>
</evidence>
<name>A0A078A4H1_STYLE</name>
<feature type="transmembrane region" description="Helical" evidence="3">
    <location>
        <begin position="911"/>
        <end position="931"/>
    </location>
</feature>
<protein>
    <submittedName>
        <fullName evidence="4">Uncharacterized protein</fullName>
    </submittedName>
</protein>
<feature type="coiled-coil region" evidence="1">
    <location>
        <begin position="983"/>
        <end position="1010"/>
    </location>
</feature>
<sequence>MTHDVTTCYSQIPKYGYPGLLGGSQSNTQFECLDYDSNNQNILIGGWSSSSDLVGSAYPKNPIILRINENNGRVIWDIKIQNIGGAQNPLMASRCAIQDTAQQYVVAISTISSINVFIMQYSNGLLKFSYVLYNTATFSSSLFETGIDVKMDSAEKIYLLSKETGLTHLSIFQFTGATGSITATFYYEYGDNSLQVLNIATAKFHPNFDYLYIGGNYQGDLALIKINIADGTFLTGTAVPQSGTSSNELISQIGIYIDSSLDPYQVACAQNLGTGNDIGLMYFKQLFDGTSQLLYTWYLTMTYPTYCLAVNYDGVTMSYLLYESQRSRNYFGTRSVSSATNFDLREIYYAFGNGLLNAQNAYLDTSGLFFIDIGSLLKINSNQYSQSTAYLGRFPVGQSCISSSSNTNTFTSIYQDSFITGNFQQQTLIALTPLTLSFELQEDSTVDSQALTSLKLAELPAECLDYVFGTGNVNSPVIGNRVYNVGDPALTIFVSQFTYTEPCIDTPTWVYQGLQSDYSPLPSFIQFIQISYGSYFRVETSDQQNAATYQLLVEGTASGQYIGYSFFELYVSSTGGSVSPLDNILRTYENRAPYFASNLDEIIQIKCREKKIIKIPDIVDPDLDQVSLVITQQIKEILPGFILLKDKRLIIEPQNLDYGNYTLLFKLTDDNLTFPMTNFYQVIIVVKSTYQILKQRSPPIIPNHPNNSVDTMNETIKSQNVEMTIKSINEQGQARILIKADNSIDSFQLKNYLTSVQILNSLNELAYVEYNITGFQDGIIVLQLLLDDAQSISRYQSQDQLIISYFKQRELITKIRNIPPQTKNDVEQKLVNSLQQVTDSILTSVLYGSIGMSLVFGTSLQLLWGLVNTLQLMSHTPLMAIPYNMPILSFLKTIFTVVTFDPIDRDLVSNIFAITFGTVVILICLILPIILRKFNYDYKNRKLKEYLDEIIDPLSDNGAYSSLYYSVFIIMSIRRQIARLIRRIKLKQIRKQAQEQLKQKQLTIINESAELQLTGKGDDDENDRTNNSPNIRFQNKSNLSFSKSKSPKKFNFNQVINNNISPIKTVSNNFSQRVIQKKSLSQTTLLTSSTNASPTKRELQRIKNQEIKIQNFIDEDPLDAMMNQKSKNNKQSLKNKVPDRSTTNRSSNRQSQNTTLNQNDSEQTWSQETSRQMIPKQSNRYRR</sequence>
<evidence type="ECO:0000313" key="4">
    <source>
        <dbReference type="EMBL" id="CDW77153.1"/>
    </source>
</evidence>
<evidence type="ECO:0000313" key="5">
    <source>
        <dbReference type="Proteomes" id="UP000039865"/>
    </source>
</evidence>
<feature type="compositionally biased region" description="Low complexity" evidence="2">
    <location>
        <begin position="1126"/>
        <end position="1155"/>
    </location>
</feature>
<proteinExistence type="predicted"/>
<feature type="compositionally biased region" description="Polar residues" evidence="2">
    <location>
        <begin position="1156"/>
        <end position="1183"/>
    </location>
</feature>
<feature type="region of interest" description="Disordered" evidence="2">
    <location>
        <begin position="1126"/>
        <end position="1183"/>
    </location>
</feature>